<protein>
    <recommendedName>
        <fullName evidence="2">Serpin domain-containing protein</fullName>
    </recommendedName>
</protein>
<dbReference type="InterPro" id="IPR036186">
    <property type="entry name" value="Serpin_sf"/>
</dbReference>
<dbReference type="GO" id="GO:0004867">
    <property type="term" value="F:serine-type endopeptidase inhibitor activity"/>
    <property type="evidence" value="ECO:0007669"/>
    <property type="project" value="InterPro"/>
</dbReference>
<dbReference type="OrthoDB" id="9518664at2759"/>
<keyword evidence="4" id="KW-1185">Reference proteome</keyword>
<evidence type="ECO:0000259" key="2">
    <source>
        <dbReference type="Pfam" id="PF00079"/>
    </source>
</evidence>
<dbReference type="PANTHER" id="PTHR11461">
    <property type="entry name" value="SERINE PROTEASE INHIBITOR, SERPIN"/>
    <property type="match status" value="1"/>
</dbReference>
<dbReference type="EMBL" id="UYRV01111191">
    <property type="protein sequence ID" value="VDN26566.1"/>
    <property type="molecule type" value="Genomic_DNA"/>
</dbReference>
<gene>
    <name evidence="3" type="ORF">CGOC_LOCUS10426</name>
</gene>
<name>A0A3P7Q7E3_CYLGO</name>
<dbReference type="AlphaFoldDB" id="A0A3P7Q7E3"/>
<dbReference type="Gene3D" id="2.30.39.10">
    <property type="entry name" value="Alpha-1-antitrypsin, domain 1"/>
    <property type="match status" value="1"/>
</dbReference>
<accession>A0A3P7Q7E3</accession>
<organism evidence="3 4">
    <name type="scientific">Cylicostephanus goldi</name>
    <name type="common">Nematode worm</name>
    <dbReference type="NCBI Taxonomy" id="71465"/>
    <lineage>
        <taxon>Eukaryota</taxon>
        <taxon>Metazoa</taxon>
        <taxon>Ecdysozoa</taxon>
        <taxon>Nematoda</taxon>
        <taxon>Chromadorea</taxon>
        <taxon>Rhabditida</taxon>
        <taxon>Rhabditina</taxon>
        <taxon>Rhabditomorpha</taxon>
        <taxon>Strongyloidea</taxon>
        <taxon>Strongylidae</taxon>
        <taxon>Cylicostephanus</taxon>
    </lineage>
</organism>
<dbReference type="SUPFAM" id="SSF56574">
    <property type="entry name" value="Serpins"/>
    <property type="match status" value="1"/>
</dbReference>
<evidence type="ECO:0000313" key="4">
    <source>
        <dbReference type="Proteomes" id="UP000271889"/>
    </source>
</evidence>
<dbReference type="InterPro" id="IPR042178">
    <property type="entry name" value="Serpin_sf_1"/>
</dbReference>
<dbReference type="GO" id="GO:0005615">
    <property type="term" value="C:extracellular space"/>
    <property type="evidence" value="ECO:0007669"/>
    <property type="project" value="InterPro"/>
</dbReference>
<dbReference type="Proteomes" id="UP000271889">
    <property type="component" value="Unassembled WGS sequence"/>
</dbReference>
<sequence>MGANDKDIKDFYSSLSNDIRNSTNGVITNIANAFFLQNIFIHVTFTQFSKKYTIAKQFADTIHQLYAAKVEVLDFDQIQETAKTINAFVDKTTKGKIKDFIHDDMVKVLWAVMTNALDAFSLVVNAIYFTAKWEYVFFKEMTSNATFYSSENQQREIEFLKESEEYRYYTEDERVQVLSLRYKDTSYAFNVFLPRKRFALEEVKRHLDGEMVQKLLSKLKRTYVTVTAFPQII</sequence>
<dbReference type="PANTHER" id="PTHR11461:SF211">
    <property type="entry name" value="GH10112P-RELATED"/>
    <property type="match status" value="1"/>
</dbReference>
<reference evidence="3 4" key="1">
    <citation type="submission" date="2018-11" db="EMBL/GenBank/DDBJ databases">
        <authorList>
            <consortium name="Pathogen Informatics"/>
        </authorList>
    </citation>
    <scope>NUCLEOTIDE SEQUENCE [LARGE SCALE GENOMIC DNA]</scope>
</reference>
<evidence type="ECO:0000256" key="1">
    <source>
        <dbReference type="ARBA" id="ARBA00009500"/>
    </source>
</evidence>
<feature type="domain" description="Serpin" evidence="2">
    <location>
        <begin position="4"/>
        <end position="226"/>
    </location>
</feature>
<dbReference type="Pfam" id="PF00079">
    <property type="entry name" value="Serpin"/>
    <property type="match status" value="1"/>
</dbReference>
<dbReference type="InterPro" id="IPR000215">
    <property type="entry name" value="Serpin_fam"/>
</dbReference>
<dbReference type="Gene3D" id="3.30.497.10">
    <property type="entry name" value="Antithrombin, subunit I, domain 2"/>
    <property type="match status" value="1"/>
</dbReference>
<dbReference type="InterPro" id="IPR023796">
    <property type="entry name" value="Serpin_dom"/>
</dbReference>
<proteinExistence type="inferred from homology"/>
<evidence type="ECO:0000313" key="3">
    <source>
        <dbReference type="EMBL" id="VDN26566.1"/>
    </source>
</evidence>
<dbReference type="InterPro" id="IPR042185">
    <property type="entry name" value="Serpin_sf_2"/>
</dbReference>
<comment type="similarity">
    <text evidence="1">Belongs to the serpin family.</text>
</comment>